<organism evidence="3 4">
    <name type="scientific">Madurella mycetomatis</name>
    <dbReference type="NCBI Taxonomy" id="100816"/>
    <lineage>
        <taxon>Eukaryota</taxon>
        <taxon>Fungi</taxon>
        <taxon>Dikarya</taxon>
        <taxon>Ascomycota</taxon>
        <taxon>Pezizomycotina</taxon>
        <taxon>Sordariomycetes</taxon>
        <taxon>Sordariomycetidae</taxon>
        <taxon>Sordariales</taxon>
        <taxon>Sordariales incertae sedis</taxon>
        <taxon>Madurella</taxon>
    </lineage>
</organism>
<gene>
    <name evidence="3" type="ORF">MMYC01_201545</name>
</gene>
<feature type="compositionally biased region" description="Polar residues" evidence="1">
    <location>
        <begin position="35"/>
        <end position="46"/>
    </location>
</feature>
<feature type="compositionally biased region" description="Low complexity" evidence="1">
    <location>
        <begin position="85"/>
        <end position="99"/>
    </location>
</feature>
<dbReference type="VEuPathDB" id="FungiDB:MMYC01_201545"/>
<name>A0A175WEJ6_9PEZI</name>
<evidence type="ECO:0000259" key="2">
    <source>
        <dbReference type="Pfam" id="PF20516"/>
    </source>
</evidence>
<dbReference type="Proteomes" id="UP000078237">
    <property type="component" value="Unassembled WGS sequence"/>
</dbReference>
<proteinExistence type="predicted"/>
<dbReference type="EMBL" id="LCTW02000021">
    <property type="protein sequence ID" value="KXX82093.1"/>
    <property type="molecule type" value="Genomic_DNA"/>
</dbReference>
<evidence type="ECO:0000256" key="1">
    <source>
        <dbReference type="SAM" id="MobiDB-lite"/>
    </source>
</evidence>
<sequence>MYSHYSLTTSIEAWIDRIIEAGSQTIIMPDGPDSLPTTESVSTPRPSNKRQRQASIEFSNQDAEATPPPLLSYRGHSRDSLSEASSSTNTNGTSRSGRGSPRKREAALRSAPDWPVVRTSLADLKSFPAMLETLGLDLNKIADGRQPLIPDIFQSSMSAEAGILTQPHPEWFYAANDNREELIAVHRQMKRIHRNSVKCKAMMEHEPAWNGLVHCRVLEEALEGQGGVDFRNTTVCRTLRPYHDGGPTLGDDKVDYGIFLQPTQGSDGLAERLADLASNGIDITHFNLSDFAKTPLAISIETKGFGAETFEGDTQLANWVRAHFRHLAYVVDRCGHGQTRSLPVLPTISVSASVWRVDFAHRCDDRTMIYEGITVGNTLTVYGCYQVCAALRRLAAWVRDDFRKFWLEVTELST</sequence>
<comment type="caution">
    <text evidence="3">The sequence shown here is derived from an EMBL/GenBank/DDBJ whole genome shotgun (WGS) entry which is preliminary data.</text>
</comment>
<dbReference type="Pfam" id="PF20516">
    <property type="entry name" value="PDDEXK_12"/>
    <property type="match status" value="1"/>
</dbReference>
<dbReference type="OrthoDB" id="4161186at2759"/>
<protein>
    <recommendedName>
        <fullName evidence="2">PD-(D/E)XK nuclease-like domain-containing protein</fullName>
    </recommendedName>
</protein>
<feature type="region of interest" description="Disordered" evidence="1">
    <location>
        <begin position="26"/>
        <end position="111"/>
    </location>
</feature>
<feature type="domain" description="PD-(D/E)XK nuclease-like" evidence="2">
    <location>
        <begin position="166"/>
        <end position="403"/>
    </location>
</feature>
<evidence type="ECO:0000313" key="4">
    <source>
        <dbReference type="Proteomes" id="UP000078237"/>
    </source>
</evidence>
<evidence type="ECO:0000313" key="3">
    <source>
        <dbReference type="EMBL" id="KXX82093.1"/>
    </source>
</evidence>
<dbReference type="InterPro" id="IPR046797">
    <property type="entry name" value="PDDEXK_12"/>
</dbReference>
<dbReference type="AlphaFoldDB" id="A0A175WEJ6"/>
<reference evidence="3 4" key="1">
    <citation type="journal article" date="2016" name="Genome Announc.">
        <title>Genome Sequence of Madurella mycetomatis mm55, Isolated from a Human Mycetoma Case in Sudan.</title>
        <authorList>
            <person name="Smit S."/>
            <person name="Derks M.F."/>
            <person name="Bervoets S."/>
            <person name="Fahal A."/>
            <person name="van Leeuwen W."/>
            <person name="van Belkum A."/>
            <person name="van de Sande W.W."/>
        </authorList>
    </citation>
    <scope>NUCLEOTIDE SEQUENCE [LARGE SCALE GENOMIC DNA]</scope>
    <source>
        <strain evidence="4">mm55</strain>
    </source>
</reference>
<accession>A0A175WEJ6</accession>
<keyword evidence="4" id="KW-1185">Reference proteome</keyword>
<feature type="compositionally biased region" description="Polar residues" evidence="1">
    <location>
        <begin position="53"/>
        <end position="63"/>
    </location>
</feature>